<dbReference type="OrthoDB" id="422574at2759"/>
<dbReference type="InterPro" id="IPR036282">
    <property type="entry name" value="Glutathione-S-Trfase_C_sf"/>
</dbReference>
<dbReference type="CDD" id="cd03048">
    <property type="entry name" value="GST_N_Ure2p_like"/>
    <property type="match status" value="1"/>
</dbReference>
<dbReference type="Gene3D" id="1.20.1050.10">
    <property type="match status" value="1"/>
</dbReference>
<gene>
    <name evidence="5" type="ORF">CcCBS67573_g07771</name>
</gene>
<dbReference type="AlphaFoldDB" id="A0A507ETI2"/>
<dbReference type="SUPFAM" id="SSF52833">
    <property type="entry name" value="Thioredoxin-like"/>
    <property type="match status" value="1"/>
</dbReference>
<dbReference type="Proteomes" id="UP000320333">
    <property type="component" value="Unassembled WGS sequence"/>
</dbReference>
<dbReference type="SFLD" id="SFLDG00358">
    <property type="entry name" value="Main_(cytGST)"/>
    <property type="match status" value="1"/>
</dbReference>
<dbReference type="Pfam" id="PF00043">
    <property type="entry name" value="GST_C"/>
    <property type="match status" value="1"/>
</dbReference>
<dbReference type="InterPro" id="IPR004045">
    <property type="entry name" value="Glutathione_S-Trfase_N"/>
</dbReference>
<organism evidence="5 6">
    <name type="scientific">Chytriomyces confervae</name>
    <dbReference type="NCBI Taxonomy" id="246404"/>
    <lineage>
        <taxon>Eukaryota</taxon>
        <taxon>Fungi</taxon>
        <taxon>Fungi incertae sedis</taxon>
        <taxon>Chytridiomycota</taxon>
        <taxon>Chytridiomycota incertae sedis</taxon>
        <taxon>Chytridiomycetes</taxon>
        <taxon>Chytridiales</taxon>
        <taxon>Chytriomycetaceae</taxon>
        <taxon>Chytriomyces</taxon>
    </lineage>
</organism>
<dbReference type="PROSITE" id="PS50405">
    <property type="entry name" value="GST_CTER"/>
    <property type="match status" value="1"/>
</dbReference>
<dbReference type="SFLD" id="SFLDG01151">
    <property type="entry name" value="Main.2:_Nu-like"/>
    <property type="match status" value="1"/>
</dbReference>
<feature type="domain" description="GST N-terminal" evidence="3">
    <location>
        <begin position="40"/>
        <end position="124"/>
    </location>
</feature>
<evidence type="ECO:0000313" key="6">
    <source>
        <dbReference type="Proteomes" id="UP000320333"/>
    </source>
</evidence>
<sequence length="261" mass="29114">MPFATKRTTTKTTTRTAADGTVTTTIETTTASTPKPFDITLYLAGTPNGKKASIALEELSQAYGITYNVRSIDFSKVEQKEEWFLKINPNGRIPAIVDHARGDFAVFESGAILLYLAEHYDPEGVLLSKDADERSTAVQWVMWQMGGLGPMQGQAGHFNGAAEKIPYAINRYTDETKRLYSVMERAFSDGREYLAGNKYSIADISSFTWTAYHQFSLGKDFTLEEYPLVNKWLHKIAQRNAVVAGMNVPTKITLLENDFKA</sequence>
<dbReference type="PANTHER" id="PTHR44051:SF8">
    <property type="entry name" value="GLUTATHIONE S-TRANSFERASE GSTA"/>
    <property type="match status" value="1"/>
</dbReference>
<dbReference type="InterPro" id="IPR036249">
    <property type="entry name" value="Thioredoxin-like_sf"/>
</dbReference>
<dbReference type="PANTHER" id="PTHR44051">
    <property type="entry name" value="GLUTATHIONE S-TRANSFERASE-RELATED"/>
    <property type="match status" value="1"/>
</dbReference>
<dbReference type="Gene3D" id="3.40.30.10">
    <property type="entry name" value="Glutaredoxin"/>
    <property type="match status" value="1"/>
</dbReference>
<dbReference type="InterPro" id="IPR004046">
    <property type="entry name" value="GST_C"/>
</dbReference>
<dbReference type="InterPro" id="IPR040079">
    <property type="entry name" value="Glutathione_S-Trfase"/>
</dbReference>
<proteinExistence type="inferred from homology"/>
<evidence type="ECO:0008006" key="7">
    <source>
        <dbReference type="Google" id="ProtNLM"/>
    </source>
</evidence>
<comment type="caution">
    <text evidence="5">The sequence shown here is derived from an EMBL/GenBank/DDBJ whole genome shotgun (WGS) entry which is preliminary data.</text>
</comment>
<dbReference type="EMBL" id="QEAP01000434">
    <property type="protein sequence ID" value="TPX66640.1"/>
    <property type="molecule type" value="Genomic_DNA"/>
</dbReference>
<dbReference type="STRING" id="246404.A0A507ETI2"/>
<dbReference type="SFLD" id="SFLDS00019">
    <property type="entry name" value="Glutathione_Transferase_(cytos"/>
    <property type="match status" value="1"/>
</dbReference>
<dbReference type="SUPFAM" id="SSF47616">
    <property type="entry name" value="GST C-terminal domain-like"/>
    <property type="match status" value="1"/>
</dbReference>
<protein>
    <recommendedName>
        <fullName evidence="7">Glutathione transferase</fullName>
    </recommendedName>
</protein>
<comment type="similarity">
    <text evidence="1 2">Belongs to the GST superfamily.</text>
</comment>
<evidence type="ECO:0000313" key="5">
    <source>
        <dbReference type="EMBL" id="TPX66640.1"/>
    </source>
</evidence>
<dbReference type="InterPro" id="IPR010987">
    <property type="entry name" value="Glutathione-S-Trfase_C-like"/>
</dbReference>
<keyword evidence="6" id="KW-1185">Reference proteome</keyword>
<evidence type="ECO:0000256" key="1">
    <source>
        <dbReference type="ARBA" id="ARBA00007409"/>
    </source>
</evidence>
<reference evidence="5 6" key="1">
    <citation type="journal article" date="2019" name="Sci. Rep.">
        <title>Comparative genomics of chytrid fungi reveal insights into the obligate biotrophic and pathogenic lifestyle of Synchytrium endobioticum.</title>
        <authorList>
            <person name="van de Vossenberg B.T.L.H."/>
            <person name="Warris S."/>
            <person name="Nguyen H.D.T."/>
            <person name="van Gent-Pelzer M.P.E."/>
            <person name="Joly D.L."/>
            <person name="van de Geest H.C."/>
            <person name="Bonants P.J.M."/>
            <person name="Smith D.S."/>
            <person name="Levesque C.A."/>
            <person name="van der Lee T.A.J."/>
        </authorList>
    </citation>
    <scope>NUCLEOTIDE SEQUENCE [LARGE SCALE GENOMIC DNA]</scope>
    <source>
        <strain evidence="5 6">CBS 675.73</strain>
    </source>
</reference>
<dbReference type="PROSITE" id="PS50404">
    <property type="entry name" value="GST_NTER"/>
    <property type="match status" value="1"/>
</dbReference>
<evidence type="ECO:0000259" key="4">
    <source>
        <dbReference type="PROSITE" id="PS50405"/>
    </source>
</evidence>
<name>A0A507ETI2_9FUNG</name>
<evidence type="ECO:0000259" key="3">
    <source>
        <dbReference type="PROSITE" id="PS50404"/>
    </source>
</evidence>
<dbReference type="Pfam" id="PF02798">
    <property type="entry name" value="GST_N"/>
    <property type="match status" value="1"/>
</dbReference>
<accession>A0A507ETI2</accession>
<feature type="domain" description="GST C-terminal" evidence="4">
    <location>
        <begin position="130"/>
        <end position="259"/>
    </location>
</feature>
<evidence type="ECO:0000256" key="2">
    <source>
        <dbReference type="RuleBase" id="RU003494"/>
    </source>
</evidence>